<keyword evidence="2" id="KW-0805">Transcription regulation</keyword>
<dbReference type="PROSITE" id="PS50931">
    <property type="entry name" value="HTH_LYSR"/>
    <property type="match status" value="2"/>
</dbReference>
<dbReference type="RefSeq" id="WP_200689179.1">
    <property type="nucleotide sequence ID" value="NZ_JAEPRQ010000010.1"/>
</dbReference>
<dbReference type="SUPFAM" id="SSF46785">
    <property type="entry name" value="Winged helix' DNA-binding domain"/>
    <property type="match status" value="2"/>
</dbReference>
<organism evidence="6 7">
    <name type="scientific">Paracoccus caeni</name>
    <dbReference type="NCBI Taxonomy" id="657651"/>
    <lineage>
        <taxon>Bacteria</taxon>
        <taxon>Pseudomonadati</taxon>
        <taxon>Pseudomonadota</taxon>
        <taxon>Alphaproteobacteria</taxon>
        <taxon>Rhodobacterales</taxon>
        <taxon>Paracoccaceae</taxon>
        <taxon>Paracoccus</taxon>
    </lineage>
</organism>
<dbReference type="CDD" id="cd05466">
    <property type="entry name" value="PBP2_LTTR_substrate"/>
    <property type="match status" value="1"/>
</dbReference>
<evidence type="ECO:0000256" key="4">
    <source>
        <dbReference type="ARBA" id="ARBA00023163"/>
    </source>
</evidence>
<evidence type="ECO:0000256" key="2">
    <source>
        <dbReference type="ARBA" id="ARBA00023015"/>
    </source>
</evidence>
<evidence type="ECO:0000256" key="1">
    <source>
        <dbReference type="ARBA" id="ARBA00009437"/>
    </source>
</evidence>
<dbReference type="InterPro" id="IPR036388">
    <property type="entry name" value="WH-like_DNA-bd_sf"/>
</dbReference>
<dbReference type="InterPro" id="IPR036390">
    <property type="entry name" value="WH_DNA-bd_sf"/>
</dbReference>
<dbReference type="PANTHER" id="PTHR30126">
    <property type="entry name" value="HTH-TYPE TRANSCRIPTIONAL REGULATOR"/>
    <property type="match status" value="1"/>
</dbReference>
<evidence type="ECO:0000313" key="6">
    <source>
        <dbReference type="EMBL" id="MBK4217957.1"/>
    </source>
</evidence>
<dbReference type="EMBL" id="JAEPRQ010000010">
    <property type="protein sequence ID" value="MBK4217957.1"/>
    <property type="molecule type" value="Genomic_DNA"/>
</dbReference>
<dbReference type="Gene3D" id="1.10.10.10">
    <property type="entry name" value="Winged helix-like DNA-binding domain superfamily/Winged helix DNA-binding domain"/>
    <property type="match status" value="2"/>
</dbReference>
<dbReference type="SUPFAM" id="SSF53850">
    <property type="entry name" value="Periplasmic binding protein-like II"/>
    <property type="match status" value="1"/>
</dbReference>
<evidence type="ECO:0000313" key="7">
    <source>
        <dbReference type="Proteomes" id="UP000640485"/>
    </source>
</evidence>
<gene>
    <name evidence="6" type="ORF">JJJ17_18675</name>
</gene>
<name>A0A934SMJ3_9RHOB</name>
<sequence>MKVSSIVLCEKVMLHGGVQRAARATGAPVSTVSDAVRKIEKALSVKLFIPSATGLILTAEGARLRPHLQAAAKEIIDVHGGLTPAITRPASLIALFRFADILQSGSIRKSARRLQVGQPQLTRMMAMLETSLGRQLIQRTRNGSRASAEGARIAPHVTRLRDIWAQLDSTSELRFRRHLRHWSLGAIPPATPDSPSAQILGRIAANWAKLFETPLYLQPALADSLLEGLEQQRYDAILIDMPVTNPKILGIEIQRSSLSFFAQLNSLERSGEEIPDHMLTAVRSQRLALPSRAAGLRQVAEAFLEQRLGPDWLSQVRLTEIDSIPVVVDLVMNHGYCSILPSTIAIRLPEIKAIPLPRDFRIVLQLAWRDDDRGTGMAEKVFRTLDPRLKRPVS</sequence>
<dbReference type="Proteomes" id="UP000640485">
    <property type="component" value="Unassembled WGS sequence"/>
</dbReference>
<proteinExistence type="inferred from homology"/>
<evidence type="ECO:0000259" key="5">
    <source>
        <dbReference type="PROSITE" id="PS50931"/>
    </source>
</evidence>
<reference evidence="6" key="1">
    <citation type="submission" date="2021-01" db="EMBL/GenBank/DDBJ databases">
        <title>Paracoccus amoyensis sp. nov., isolated from the surface seawater along the coast of Xiamen Island, China.</title>
        <authorList>
            <person name="Lyu L."/>
        </authorList>
    </citation>
    <scope>NUCLEOTIDE SEQUENCE</scope>
    <source>
        <strain evidence="6">MJ17</strain>
    </source>
</reference>
<dbReference type="GO" id="GO:0003700">
    <property type="term" value="F:DNA-binding transcription factor activity"/>
    <property type="evidence" value="ECO:0007669"/>
    <property type="project" value="InterPro"/>
</dbReference>
<dbReference type="GO" id="GO:0000976">
    <property type="term" value="F:transcription cis-regulatory region binding"/>
    <property type="evidence" value="ECO:0007669"/>
    <property type="project" value="TreeGrafter"/>
</dbReference>
<protein>
    <submittedName>
        <fullName evidence="6">LysR family transcriptional regulator</fullName>
    </submittedName>
</protein>
<dbReference type="AlphaFoldDB" id="A0A934SMJ3"/>
<keyword evidence="3" id="KW-0238">DNA-binding</keyword>
<keyword evidence="4" id="KW-0804">Transcription</keyword>
<dbReference type="Pfam" id="PF00126">
    <property type="entry name" value="HTH_1"/>
    <property type="match status" value="2"/>
</dbReference>
<comment type="similarity">
    <text evidence="1">Belongs to the LysR transcriptional regulatory family.</text>
</comment>
<dbReference type="PANTHER" id="PTHR30126:SF40">
    <property type="entry name" value="HTH-TYPE TRANSCRIPTIONAL REGULATOR GLTR"/>
    <property type="match status" value="1"/>
</dbReference>
<feature type="domain" description="HTH lysR-type" evidence="5">
    <location>
        <begin position="98"/>
        <end position="147"/>
    </location>
</feature>
<comment type="caution">
    <text evidence="6">The sequence shown here is derived from an EMBL/GenBank/DDBJ whole genome shotgun (WGS) entry which is preliminary data.</text>
</comment>
<evidence type="ECO:0000256" key="3">
    <source>
        <dbReference type="ARBA" id="ARBA00023125"/>
    </source>
</evidence>
<keyword evidence="7" id="KW-1185">Reference proteome</keyword>
<feature type="domain" description="HTH lysR-type" evidence="5">
    <location>
        <begin position="1"/>
        <end position="58"/>
    </location>
</feature>
<accession>A0A934SMJ3</accession>
<dbReference type="InterPro" id="IPR000847">
    <property type="entry name" value="LysR_HTH_N"/>
</dbReference>
<dbReference type="Gene3D" id="3.40.190.290">
    <property type="match status" value="1"/>
</dbReference>